<evidence type="ECO:0000259" key="2">
    <source>
        <dbReference type="Pfam" id="PF03108"/>
    </source>
</evidence>
<proteinExistence type="predicted"/>
<evidence type="ECO:0000313" key="4">
    <source>
        <dbReference type="Proteomes" id="UP001151287"/>
    </source>
</evidence>
<feature type="region of interest" description="Disordered" evidence="1">
    <location>
        <begin position="80"/>
        <end position="105"/>
    </location>
</feature>
<sequence>MSLNELKGQIFHHLQVSHEGNDLNIRVRYNISPPPSVFFSELQIVDDNTWSMVVANLRHWGMMELFVNVIAVAGSDLPRPGSSRITKRKGTKSRRQPIQNTHDLVEDITPVVPYTPIEEPNSGDDDEFRVDNEARLEDIQEFSNIFLDGEGERDRIHNLVFSDETPFGDISGNDNFFNDDEFVDELGEDDDEDTPEVPNRAAWKLSGRSDTQPVPSFNDIDDIVGIIGDRPFFPSEDYANDDGLGVGTLYRSKAHLKWVVHDHHIKINRTFRMKKSNASVYTLICTSDSCDWRLYAVRRVEDGAFVIKTRAGPHTCLVTKNRPNHPHLTAPFMATIVRQNIKKNPRFTVTDVQSRVKQFIGTALGI</sequence>
<dbReference type="Pfam" id="PF03108">
    <property type="entry name" value="DBD_Tnp_Mut"/>
    <property type="match status" value="1"/>
</dbReference>
<dbReference type="AlphaFoldDB" id="A0A9Q0CHV1"/>
<dbReference type="InterPro" id="IPR004332">
    <property type="entry name" value="Transposase_MuDR"/>
</dbReference>
<feature type="compositionally biased region" description="Basic residues" evidence="1">
    <location>
        <begin position="85"/>
        <end position="95"/>
    </location>
</feature>
<feature type="domain" description="Transposase MuDR plant" evidence="2">
    <location>
        <begin position="242"/>
        <end position="307"/>
    </location>
</feature>
<reference evidence="3" key="1">
    <citation type="journal article" date="2022" name="Cell">
        <title>Repeat-based holocentromeres influence genome architecture and karyotype evolution.</title>
        <authorList>
            <person name="Hofstatter P.G."/>
            <person name="Thangavel G."/>
            <person name="Lux T."/>
            <person name="Neumann P."/>
            <person name="Vondrak T."/>
            <person name="Novak P."/>
            <person name="Zhang M."/>
            <person name="Costa L."/>
            <person name="Castellani M."/>
            <person name="Scott A."/>
            <person name="Toegelov H."/>
            <person name="Fuchs J."/>
            <person name="Mata-Sucre Y."/>
            <person name="Dias Y."/>
            <person name="Vanzela A.L.L."/>
            <person name="Huettel B."/>
            <person name="Almeida C.C.S."/>
            <person name="Simkova H."/>
            <person name="Souza G."/>
            <person name="Pedrosa-Harand A."/>
            <person name="Macas J."/>
            <person name="Mayer K.F.X."/>
            <person name="Houben A."/>
            <person name="Marques A."/>
        </authorList>
    </citation>
    <scope>NUCLEOTIDE SEQUENCE</scope>
    <source>
        <strain evidence="3">RhyBre1mFocal</strain>
    </source>
</reference>
<dbReference type="EMBL" id="JAMQYH010000003">
    <property type="protein sequence ID" value="KAJ1694246.1"/>
    <property type="molecule type" value="Genomic_DNA"/>
</dbReference>
<keyword evidence="4" id="KW-1185">Reference proteome</keyword>
<name>A0A9Q0CHV1_9POAL</name>
<protein>
    <recommendedName>
        <fullName evidence="2">Transposase MuDR plant domain-containing protein</fullName>
    </recommendedName>
</protein>
<evidence type="ECO:0000256" key="1">
    <source>
        <dbReference type="SAM" id="MobiDB-lite"/>
    </source>
</evidence>
<dbReference type="Proteomes" id="UP001151287">
    <property type="component" value="Unassembled WGS sequence"/>
</dbReference>
<evidence type="ECO:0000313" key="3">
    <source>
        <dbReference type="EMBL" id="KAJ1694246.1"/>
    </source>
</evidence>
<accession>A0A9Q0CHV1</accession>
<gene>
    <name evidence="3" type="ORF">LUZ63_010944</name>
</gene>
<organism evidence="3 4">
    <name type="scientific">Rhynchospora breviuscula</name>
    <dbReference type="NCBI Taxonomy" id="2022672"/>
    <lineage>
        <taxon>Eukaryota</taxon>
        <taxon>Viridiplantae</taxon>
        <taxon>Streptophyta</taxon>
        <taxon>Embryophyta</taxon>
        <taxon>Tracheophyta</taxon>
        <taxon>Spermatophyta</taxon>
        <taxon>Magnoliopsida</taxon>
        <taxon>Liliopsida</taxon>
        <taxon>Poales</taxon>
        <taxon>Cyperaceae</taxon>
        <taxon>Cyperoideae</taxon>
        <taxon>Rhynchosporeae</taxon>
        <taxon>Rhynchospora</taxon>
    </lineage>
</organism>
<comment type="caution">
    <text evidence="3">The sequence shown here is derived from an EMBL/GenBank/DDBJ whole genome shotgun (WGS) entry which is preliminary data.</text>
</comment>
<dbReference type="OrthoDB" id="695643at2759"/>